<sequence length="1217" mass="136080">MSRKYPYPSDTDLRPHPGPYSSSDLRHASQNRDFYRPPQESFSSSHPSSSSSSSRSAAQWSQDGALSILSSCGLEPSDLSLLAELPEDVLTVESLPHVLKQIKGKRETVKPFSPNAPSPSSSSSSYPPSSSRRPAGSSGATDWDQLHSQPVQYPLDHITTGPLPSEQVQDRWGNPRTSRSVRADPPSSSSSSSSTYMVGFHHRPGPSEYGKTGRATGPVSSQDRSSFRSAGQGQRAYPPHFSEPGSGSYRSAPPDEYQSKPRGRRSESENSSIRSNQHATAAAPIPSKREAQDFHGTCPQVFPYSCSLCDITVLSERVWVKHINGTQHADGQLSLLQRFPNWDCRMETVSRADNQSEKWKNEEKPTRPPQTANQSSKPQPNTQPQRKGSERSKVVCVKFPAQSVDETYLRKLTEPFGKIVRILMFPSLAFVELGSVDQAKDLVKFHVNYPPTVNGEQIEFSISSTFNFLQSSRVVSFTPAPTGEDGRSDLISIIKRFGPPLYTLFLPSKASVEMKNAPDAQKLVDYYSSNTLRINNDLIQVSFSGEYKSLMRVSAAKRFEEETTKRTRSQSREREKTTETKRRRSSSKDGAEERKDEGGKSSRERRTRQNGSTETTVEPDEPEKPDSTESRTEAEPAPLSDSKPEAGETEQSEAEAESSAEESDIEGMEVIGEDGENLEDEDMETLDDADVEEEEEEEQAAEENNCPAEGSDSPGEEKEKEVKDGETEDQETPVTEQEEEEEGEKVIEETQEEDSETTRETEETAETQPEDDEEESDFPVDLENCITLDELEEDQSDDQEPRDEPESPSTRVVYFSNLPERFYTDTEFVKLVKDYGTAARYFLLRRRQEGFIEMSSSSEALRAAKELSCKSVTFHGSKLLVHISHKYTRLSNGYEVEPDSDPDEERRCSQSSSRRSERRSRSKTSNRDETCRKSEGRKESSKRTPERGSKTSTEKESTDEKSSDNMSISRKTPEKESQDKKTREEDVKNTSEKESVPRKTPEKEPSNKKTPEKELSAKTTSEKLSTDEESVSKKTEEKDSAAKKTPEKELLPKTSPEDKNLKRKDDTVPEKTLKEDGESEKTPTGKEERSAEQTPQTEEAAGKESSSEPAVQDSEKSPDPPTPQIEEKPAGGDDDRLKDSDDVVKLEQKPGPEGGAAEPEKPTKPVGTEFVRPVVGYFCNLCQVIYADEDEAKLQHCSSLTHYRKYQEKTGKDPWAM</sequence>
<feature type="compositionally biased region" description="Basic and acidic residues" evidence="2">
    <location>
        <begin position="715"/>
        <end position="725"/>
    </location>
</feature>
<feature type="compositionally biased region" description="Acidic residues" evidence="2">
    <location>
        <begin position="789"/>
        <end position="803"/>
    </location>
</feature>
<feature type="compositionally biased region" description="Basic and acidic residues" evidence="2">
    <location>
        <begin position="1125"/>
        <end position="1150"/>
    </location>
</feature>
<evidence type="ECO:0000313" key="5">
    <source>
        <dbReference type="Proteomes" id="UP001279410"/>
    </source>
</evidence>
<dbReference type="InterPro" id="IPR013087">
    <property type="entry name" value="Znf_C2H2_type"/>
</dbReference>
<dbReference type="InterPro" id="IPR003604">
    <property type="entry name" value="Matrin/U1-like-C_Znf_C2H2"/>
</dbReference>
<feature type="compositionally biased region" description="Polar residues" evidence="2">
    <location>
        <begin position="218"/>
        <end position="232"/>
    </location>
</feature>
<reference evidence="4" key="1">
    <citation type="submission" date="2022-08" db="EMBL/GenBank/DDBJ databases">
        <title>Genome sequencing of akame (Lates japonicus).</title>
        <authorList>
            <person name="Hashiguchi Y."/>
            <person name="Takahashi H."/>
        </authorList>
    </citation>
    <scope>NUCLEOTIDE SEQUENCE</scope>
    <source>
        <strain evidence="4">Kochi</strain>
    </source>
</reference>
<keyword evidence="5" id="KW-1185">Reference proteome</keyword>
<dbReference type="InterPro" id="IPR035979">
    <property type="entry name" value="RBD_domain_sf"/>
</dbReference>
<feature type="region of interest" description="Disordered" evidence="2">
    <location>
        <begin position="350"/>
        <end position="393"/>
    </location>
</feature>
<dbReference type="Proteomes" id="UP001279410">
    <property type="component" value="Unassembled WGS sequence"/>
</dbReference>
<gene>
    <name evidence="4" type="ORF">AKAME5_002186500</name>
</gene>
<dbReference type="GO" id="GO:0003723">
    <property type="term" value="F:RNA binding"/>
    <property type="evidence" value="ECO:0007669"/>
    <property type="project" value="UniProtKB-UniRule"/>
</dbReference>
<dbReference type="Gene3D" id="3.30.70.330">
    <property type="match status" value="3"/>
</dbReference>
<dbReference type="GO" id="GO:0008270">
    <property type="term" value="F:zinc ion binding"/>
    <property type="evidence" value="ECO:0007669"/>
    <property type="project" value="InterPro"/>
</dbReference>
<feature type="compositionally biased region" description="Low complexity" evidence="2">
    <location>
        <begin position="41"/>
        <end position="56"/>
    </location>
</feature>
<dbReference type="AlphaFoldDB" id="A0AAD3RJ64"/>
<feature type="region of interest" description="Disordered" evidence="2">
    <location>
        <begin position="556"/>
        <end position="811"/>
    </location>
</feature>
<comment type="caution">
    <text evidence="4">The sequence shown here is derived from an EMBL/GenBank/DDBJ whole genome shotgun (WGS) entry which is preliminary data.</text>
</comment>
<feature type="region of interest" description="Disordered" evidence="2">
    <location>
        <begin position="893"/>
        <end position="1166"/>
    </location>
</feature>
<dbReference type="Pfam" id="PF12874">
    <property type="entry name" value="zf-met"/>
    <property type="match status" value="1"/>
</dbReference>
<feature type="compositionally biased region" description="Basic and acidic residues" evidence="2">
    <location>
        <begin position="622"/>
        <end position="634"/>
    </location>
</feature>
<feature type="compositionally biased region" description="Low complexity" evidence="2">
    <location>
        <begin position="113"/>
        <end position="139"/>
    </location>
</feature>
<dbReference type="PANTHER" id="PTHR15592">
    <property type="entry name" value="MATRIN 3/NUCLEAR PROTEIN 220-RELATED"/>
    <property type="match status" value="1"/>
</dbReference>
<dbReference type="PROSITE" id="PS50102">
    <property type="entry name" value="RRM"/>
    <property type="match status" value="2"/>
</dbReference>
<protein>
    <submittedName>
        <fullName evidence="4">Matrin-3-like protein</fullName>
    </submittedName>
</protein>
<accession>A0AAD3RJ64</accession>
<keyword evidence="1" id="KW-0694">RNA-binding</keyword>
<feature type="compositionally biased region" description="Acidic residues" evidence="2">
    <location>
        <begin position="763"/>
        <end position="780"/>
    </location>
</feature>
<feature type="region of interest" description="Disordered" evidence="2">
    <location>
        <begin position="102"/>
        <end position="287"/>
    </location>
</feature>
<dbReference type="EMBL" id="BRZM01000373">
    <property type="protein sequence ID" value="GLD70547.1"/>
    <property type="molecule type" value="Genomic_DNA"/>
</dbReference>
<proteinExistence type="predicted"/>
<feature type="region of interest" description="Disordered" evidence="2">
    <location>
        <begin position="1"/>
        <end position="60"/>
    </location>
</feature>
<feature type="domain" description="RRM" evidence="3">
    <location>
        <begin position="392"/>
        <end position="465"/>
    </location>
</feature>
<feature type="compositionally biased region" description="Basic and acidic residues" evidence="2">
    <location>
        <begin position="557"/>
        <end position="604"/>
    </location>
</feature>
<dbReference type="SMART" id="SM00360">
    <property type="entry name" value="RRM"/>
    <property type="match status" value="2"/>
</dbReference>
<dbReference type="InterPro" id="IPR012677">
    <property type="entry name" value="Nucleotide-bd_a/b_plait_sf"/>
</dbReference>
<dbReference type="SUPFAM" id="SSF54928">
    <property type="entry name" value="RNA-binding domain, RBD"/>
    <property type="match status" value="2"/>
</dbReference>
<feature type="domain" description="RRM" evidence="3">
    <location>
        <begin position="811"/>
        <end position="886"/>
    </location>
</feature>
<feature type="compositionally biased region" description="Basic and acidic residues" evidence="2">
    <location>
        <begin position="971"/>
        <end position="1091"/>
    </location>
</feature>
<feature type="compositionally biased region" description="Basic and acidic residues" evidence="2">
    <location>
        <begin position="925"/>
        <end position="963"/>
    </location>
</feature>
<evidence type="ECO:0000256" key="1">
    <source>
        <dbReference type="PROSITE-ProRule" id="PRU00176"/>
    </source>
</evidence>
<name>A0AAD3RJ64_LATJO</name>
<organism evidence="4 5">
    <name type="scientific">Lates japonicus</name>
    <name type="common">Japanese lates</name>
    <dbReference type="NCBI Taxonomy" id="270547"/>
    <lineage>
        <taxon>Eukaryota</taxon>
        <taxon>Metazoa</taxon>
        <taxon>Chordata</taxon>
        <taxon>Craniata</taxon>
        <taxon>Vertebrata</taxon>
        <taxon>Euteleostomi</taxon>
        <taxon>Actinopterygii</taxon>
        <taxon>Neopterygii</taxon>
        <taxon>Teleostei</taxon>
        <taxon>Neoteleostei</taxon>
        <taxon>Acanthomorphata</taxon>
        <taxon>Carangaria</taxon>
        <taxon>Carangaria incertae sedis</taxon>
        <taxon>Centropomidae</taxon>
        <taxon>Lates</taxon>
    </lineage>
</organism>
<dbReference type="InterPro" id="IPR000504">
    <property type="entry name" value="RRM_dom"/>
</dbReference>
<feature type="compositionally biased region" description="Basic and acidic residues" evidence="2">
    <location>
        <begin position="350"/>
        <end position="366"/>
    </location>
</feature>
<feature type="compositionally biased region" description="Polar residues" evidence="2">
    <location>
        <begin position="369"/>
        <end position="386"/>
    </location>
</feature>
<evidence type="ECO:0000313" key="4">
    <source>
        <dbReference type="EMBL" id="GLD70547.1"/>
    </source>
</evidence>
<feature type="compositionally biased region" description="Acidic residues" evidence="2">
    <location>
        <begin position="647"/>
        <end position="701"/>
    </location>
</feature>
<dbReference type="SMART" id="SM00451">
    <property type="entry name" value="ZnF_U1"/>
    <property type="match status" value="2"/>
</dbReference>
<evidence type="ECO:0000259" key="3">
    <source>
        <dbReference type="PROSITE" id="PS50102"/>
    </source>
</evidence>
<feature type="compositionally biased region" description="Acidic residues" evidence="2">
    <location>
        <begin position="726"/>
        <end position="755"/>
    </location>
</feature>
<evidence type="ECO:0000256" key="2">
    <source>
        <dbReference type="SAM" id="MobiDB-lite"/>
    </source>
</evidence>